<organism evidence="2 3">
    <name type="scientific">Natronocella acetinitrilica</name>
    <dbReference type="NCBI Taxonomy" id="414046"/>
    <lineage>
        <taxon>Bacteria</taxon>
        <taxon>Pseudomonadati</taxon>
        <taxon>Pseudomonadota</taxon>
        <taxon>Gammaproteobacteria</taxon>
        <taxon>Chromatiales</taxon>
        <taxon>Ectothiorhodospiraceae</taxon>
        <taxon>Natronocella</taxon>
    </lineage>
</organism>
<dbReference type="NCBIfam" id="TIGR01414">
    <property type="entry name" value="autotrans_barl"/>
    <property type="match status" value="1"/>
</dbReference>
<evidence type="ECO:0000259" key="1">
    <source>
        <dbReference type="PROSITE" id="PS51208"/>
    </source>
</evidence>
<sequence>MTASVVAVPVDTELAQIEDVNLSVAAGSYGLGETMDDGTAIFQLGPEFEDVGIFEVNISGAGGTCFPNGSPTFDIVVNNDPVTVEFFEQPDSPPQGPNSINIANASAGETVTREFTVSSDNPPIFLESDIGFVTPSAIEAASGVATFSFDVPAEAEDGDSFSGGILVFDGGNSEGIEIPVTITVGQQNLSEQEGLTPRQRSVARSLDAACGALREIPEEERTSRQNDLIATCDRAAESGTPGAIYDGLAPEEVAAQGRASMQTMRQQLQNVGSRITELRAGATGFSARGFNVALDGERLPVNLFTNALGAGASDDILAFSNFGFFVNGSAAFGNRQQTDNEQGFRSRTLGLTAGLDYRFSPQTIGGVALGYTRTDTDLRNNAGGVDVDGYSLSLYGTHFLPRSFYVDGIVTVGRNRYDTVRTVFSGPDGQSAKARPDGMEYAVGLNAGYDLSDGPWTVGFQTSLDYVRVEIDSYRERATNSNNPGAGSLLRIDSQTIESKTAEVAVQLSYAENYPWGVMVYSTRWGLEREFSDDSRRINARFIEDPTNTRFSLRTDDPDRTYMNIGGGLTAQFARGRAAYLFLESVEGRSGYSLYTVDVGFRMEF</sequence>
<dbReference type="Pfam" id="PF03797">
    <property type="entry name" value="Autotransporter"/>
    <property type="match status" value="1"/>
</dbReference>
<comment type="caution">
    <text evidence="2">The sequence shown here is derived from an EMBL/GenBank/DDBJ whole genome shotgun (WGS) entry which is preliminary data.</text>
</comment>
<feature type="domain" description="Autotransporter" evidence="1">
    <location>
        <begin position="317"/>
        <end position="605"/>
    </location>
</feature>
<keyword evidence="3" id="KW-1185">Reference proteome</keyword>
<dbReference type="Gene3D" id="2.40.128.130">
    <property type="entry name" value="Autotransporter beta-domain"/>
    <property type="match status" value="1"/>
</dbReference>
<dbReference type="SUPFAM" id="SSF103515">
    <property type="entry name" value="Autotransporter"/>
    <property type="match status" value="1"/>
</dbReference>
<name>A0AAE3KF17_9GAMM</name>
<protein>
    <submittedName>
        <fullName evidence="2">Uncharacterized protein YhjY with autotransporter beta-barrel domain</fullName>
    </submittedName>
</protein>
<accession>A0AAE3KF17</accession>
<dbReference type="PROSITE" id="PS51208">
    <property type="entry name" value="AUTOTRANSPORTER"/>
    <property type="match status" value="1"/>
</dbReference>
<dbReference type="RefSeq" id="WP_253474453.1">
    <property type="nucleotide sequence ID" value="NZ_JALJXV010000002.1"/>
</dbReference>
<dbReference type="InterPro" id="IPR036709">
    <property type="entry name" value="Autotransporte_beta_dom_sf"/>
</dbReference>
<dbReference type="SMART" id="SM00869">
    <property type="entry name" value="Autotransporter"/>
    <property type="match status" value="1"/>
</dbReference>
<dbReference type="Proteomes" id="UP001205843">
    <property type="component" value="Unassembled WGS sequence"/>
</dbReference>
<dbReference type="InterPro" id="IPR006315">
    <property type="entry name" value="OM_autotransptr_brl_dom"/>
</dbReference>
<reference evidence="2" key="1">
    <citation type="submission" date="2022-03" db="EMBL/GenBank/DDBJ databases">
        <title>Genomic Encyclopedia of Type Strains, Phase III (KMG-III): the genomes of soil and plant-associated and newly described type strains.</title>
        <authorList>
            <person name="Whitman W."/>
        </authorList>
    </citation>
    <scope>NUCLEOTIDE SEQUENCE</scope>
    <source>
        <strain evidence="2">ANL 6-2</strain>
    </source>
</reference>
<evidence type="ECO:0000313" key="2">
    <source>
        <dbReference type="EMBL" id="MCP1673657.1"/>
    </source>
</evidence>
<dbReference type="InterPro" id="IPR005546">
    <property type="entry name" value="Autotransporte_beta"/>
</dbReference>
<gene>
    <name evidence="2" type="ORF">J2T57_000756</name>
</gene>
<evidence type="ECO:0000313" key="3">
    <source>
        <dbReference type="Proteomes" id="UP001205843"/>
    </source>
</evidence>
<proteinExistence type="predicted"/>
<dbReference type="GO" id="GO:0019867">
    <property type="term" value="C:outer membrane"/>
    <property type="evidence" value="ECO:0007669"/>
    <property type="project" value="InterPro"/>
</dbReference>
<dbReference type="AlphaFoldDB" id="A0AAE3KF17"/>
<dbReference type="EMBL" id="JALJXV010000002">
    <property type="protein sequence ID" value="MCP1673657.1"/>
    <property type="molecule type" value="Genomic_DNA"/>
</dbReference>